<evidence type="ECO:0000313" key="1">
    <source>
        <dbReference type="EMBL" id="WOG92335.1"/>
    </source>
</evidence>
<sequence length="72" mass="7908">MASSSNHSASNSVTQPIYTENVEKSLCNLNGHLATLREQMVELTQLTATLNKMVELLGDDLKAVMMEQSQLV</sequence>
<organism evidence="1 2">
    <name type="scientific">Daucus carota subsp. sativus</name>
    <name type="common">Carrot</name>
    <dbReference type="NCBI Taxonomy" id="79200"/>
    <lineage>
        <taxon>Eukaryota</taxon>
        <taxon>Viridiplantae</taxon>
        <taxon>Streptophyta</taxon>
        <taxon>Embryophyta</taxon>
        <taxon>Tracheophyta</taxon>
        <taxon>Spermatophyta</taxon>
        <taxon>Magnoliopsida</taxon>
        <taxon>eudicotyledons</taxon>
        <taxon>Gunneridae</taxon>
        <taxon>Pentapetalae</taxon>
        <taxon>asterids</taxon>
        <taxon>campanulids</taxon>
        <taxon>Apiales</taxon>
        <taxon>Apiaceae</taxon>
        <taxon>Apioideae</taxon>
        <taxon>Scandiceae</taxon>
        <taxon>Daucinae</taxon>
        <taxon>Daucus</taxon>
        <taxon>Daucus sect. Daucus</taxon>
    </lineage>
</organism>
<dbReference type="Gramene" id="KZM80378">
    <property type="protein sequence ID" value="KZM80378"/>
    <property type="gene ID" value="DCAR_032420"/>
</dbReference>
<keyword evidence="2" id="KW-1185">Reference proteome</keyword>
<protein>
    <submittedName>
        <fullName evidence="1">Uncharacterized protein</fullName>
    </submittedName>
</protein>
<dbReference type="Proteomes" id="UP000077755">
    <property type="component" value="Chromosome 3"/>
</dbReference>
<reference evidence="1" key="1">
    <citation type="journal article" date="2016" name="Nat. Genet.">
        <title>A high-quality carrot genome assembly provides new insights into carotenoid accumulation and asterid genome evolution.</title>
        <authorList>
            <person name="Iorizzo M."/>
            <person name="Ellison S."/>
            <person name="Senalik D."/>
            <person name="Zeng P."/>
            <person name="Satapoomin P."/>
            <person name="Huang J."/>
            <person name="Bowman M."/>
            <person name="Iovene M."/>
            <person name="Sanseverino W."/>
            <person name="Cavagnaro P."/>
            <person name="Yildiz M."/>
            <person name="Macko-Podgorni A."/>
            <person name="Moranska E."/>
            <person name="Grzebelus E."/>
            <person name="Grzebelus D."/>
            <person name="Ashrafi H."/>
            <person name="Zheng Z."/>
            <person name="Cheng S."/>
            <person name="Spooner D."/>
            <person name="Van Deynze A."/>
            <person name="Simon P."/>
        </authorList>
    </citation>
    <scope>NUCLEOTIDE SEQUENCE</scope>
    <source>
        <tissue evidence="1">Leaf</tissue>
    </source>
</reference>
<name>A0A175YAW9_DAUCS</name>
<dbReference type="AlphaFoldDB" id="A0A175YAW9"/>
<dbReference type="EMBL" id="CP093345">
    <property type="protein sequence ID" value="WOG92335.1"/>
    <property type="molecule type" value="Genomic_DNA"/>
</dbReference>
<gene>
    <name evidence="1" type="ORF">DCAR_0311599</name>
</gene>
<proteinExistence type="predicted"/>
<reference evidence="1" key="2">
    <citation type="submission" date="2022-03" db="EMBL/GenBank/DDBJ databases">
        <title>Draft title - Genomic analysis of global carrot germplasm unveils the trajectory of domestication and the origin of high carotenoid orange carrot.</title>
        <authorList>
            <person name="Iorizzo M."/>
            <person name="Ellison S."/>
            <person name="Senalik D."/>
            <person name="Macko-Podgorni A."/>
            <person name="Grzebelus D."/>
            <person name="Bostan H."/>
            <person name="Rolling W."/>
            <person name="Curaba J."/>
            <person name="Simon P."/>
        </authorList>
    </citation>
    <scope>NUCLEOTIDE SEQUENCE</scope>
    <source>
        <tissue evidence="1">Leaf</tissue>
    </source>
</reference>
<evidence type="ECO:0000313" key="2">
    <source>
        <dbReference type="Proteomes" id="UP000077755"/>
    </source>
</evidence>
<accession>A0A175YAW9</accession>